<dbReference type="Gene3D" id="3.40.50.2000">
    <property type="entry name" value="Glycogen Phosphorylase B"/>
    <property type="match status" value="2"/>
</dbReference>
<reference evidence="5 6" key="1">
    <citation type="submission" date="2019-09" db="EMBL/GenBank/DDBJ databases">
        <title>Serinicoccus pratensis sp. nov., isolated from meadow soil.</title>
        <authorList>
            <person name="Zhang W."/>
        </authorList>
    </citation>
    <scope>NUCLEOTIDE SEQUENCE [LARGE SCALE GENOMIC DNA]</scope>
    <source>
        <strain evidence="5 6">W204</strain>
    </source>
</reference>
<organism evidence="5 6">
    <name type="scientific">Ornithinimicrobium pratense</name>
    <dbReference type="NCBI Taxonomy" id="2593973"/>
    <lineage>
        <taxon>Bacteria</taxon>
        <taxon>Bacillati</taxon>
        <taxon>Actinomycetota</taxon>
        <taxon>Actinomycetes</taxon>
        <taxon>Micrococcales</taxon>
        <taxon>Ornithinimicrobiaceae</taxon>
        <taxon>Ornithinimicrobium</taxon>
    </lineage>
</organism>
<dbReference type="Proteomes" id="UP000326546">
    <property type="component" value="Chromosome"/>
</dbReference>
<dbReference type="RefSeq" id="WP_158062152.1">
    <property type="nucleotide sequence ID" value="NZ_CP044427.1"/>
</dbReference>
<feature type="compositionally biased region" description="Gly residues" evidence="3">
    <location>
        <begin position="161"/>
        <end position="170"/>
    </location>
</feature>
<dbReference type="EMBL" id="CP044427">
    <property type="protein sequence ID" value="QFG69664.1"/>
    <property type="molecule type" value="Genomic_DNA"/>
</dbReference>
<gene>
    <name evidence="5" type="ORF">FY030_14010</name>
</gene>
<accession>A0A5J6V8I9</accession>
<protein>
    <recommendedName>
        <fullName evidence="1">D-inositol 3-phosphate glycosyltransferase</fullName>
    </recommendedName>
</protein>
<evidence type="ECO:0000259" key="4">
    <source>
        <dbReference type="Pfam" id="PF00534"/>
    </source>
</evidence>
<dbReference type="OrthoDB" id="9765330at2"/>
<evidence type="ECO:0000256" key="1">
    <source>
        <dbReference type="ARBA" id="ARBA00021292"/>
    </source>
</evidence>
<evidence type="ECO:0000313" key="6">
    <source>
        <dbReference type="Proteomes" id="UP000326546"/>
    </source>
</evidence>
<dbReference type="InterPro" id="IPR001296">
    <property type="entry name" value="Glyco_trans_1"/>
</dbReference>
<dbReference type="Pfam" id="PF00534">
    <property type="entry name" value="Glycos_transf_1"/>
    <property type="match status" value="1"/>
</dbReference>
<dbReference type="PANTHER" id="PTHR45947">
    <property type="entry name" value="SULFOQUINOVOSYL TRANSFERASE SQD2"/>
    <property type="match status" value="1"/>
</dbReference>
<proteinExistence type="predicted"/>
<dbReference type="AlphaFoldDB" id="A0A5J6V8I9"/>
<keyword evidence="2 5" id="KW-0808">Transferase</keyword>
<feature type="domain" description="Glycosyl transferase family 1" evidence="4">
    <location>
        <begin position="186"/>
        <end position="302"/>
    </location>
</feature>
<sequence length="401" mass="41306">MRATLVVPDRDPAAPSGGDVYDARLAAHWPDDVQVCRAPGAWPHPTDADRVVLGRLLSGLGEDPVLIDGLVASTVPELVEASARIRATVVLVHSTLSAGSGAQGAAAEELDALELRALRAADLVATTSAWSAADLGRRYGIDGVILARPGVDPAPLSPGSGAAGGPGGADSSGRKDLPGHSGSVASAPQLLTLGALTPVKNHAALLVALAGLRDLDWGLTVAGPVPDREFADHLIGVARDLGLADRVTWPGPLDGVALEQTWAQTDLLAHPSRSETWGMVVTEAHARGIPTVVSRGTGAEEALGWDPVDTRGARGWRAPVENGLIDETTLGVAIAGAAVDTDAPDQLTHVLRRWLTGQATRAAWRSAALERRDRLPGWRETAQVLHDAVAQSVGGSAGPSA</sequence>
<evidence type="ECO:0000256" key="3">
    <source>
        <dbReference type="SAM" id="MobiDB-lite"/>
    </source>
</evidence>
<dbReference type="CDD" id="cd03801">
    <property type="entry name" value="GT4_PimA-like"/>
    <property type="match status" value="1"/>
</dbReference>
<feature type="region of interest" description="Disordered" evidence="3">
    <location>
        <begin position="155"/>
        <end position="182"/>
    </location>
</feature>
<evidence type="ECO:0000313" key="5">
    <source>
        <dbReference type="EMBL" id="QFG69664.1"/>
    </source>
</evidence>
<dbReference type="KEGG" id="serw:FY030_14010"/>
<dbReference type="SUPFAM" id="SSF53756">
    <property type="entry name" value="UDP-Glycosyltransferase/glycogen phosphorylase"/>
    <property type="match status" value="1"/>
</dbReference>
<name>A0A5J6V8I9_9MICO</name>
<keyword evidence="6" id="KW-1185">Reference proteome</keyword>
<dbReference type="InterPro" id="IPR050194">
    <property type="entry name" value="Glycosyltransferase_grp1"/>
</dbReference>
<dbReference type="PANTHER" id="PTHR45947:SF3">
    <property type="entry name" value="SULFOQUINOVOSYL TRANSFERASE SQD2"/>
    <property type="match status" value="1"/>
</dbReference>
<evidence type="ECO:0000256" key="2">
    <source>
        <dbReference type="ARBA" id="ARBA00022679"/>
    </source>
</evidence>
<dbReference type="GO" id="GO:0016757">
    <property type="term" value="F:glycosyltransferase activity"/>
    <property type="evidence" value="ECO:0007669"/>
    <property type="project" value="InterPro"/>
</dbReference>